<evidence type="ECO:0000256" key="2">
    <source>
        <dbReference type="SAM" id="SignalP"/>
    </source>
</evidence>
<dbReference type="InterPro" id="IPR006315">
    <property type="entry name" value="OM_autotransptr_brl_dom"/>
</dbReference>
<dbReference type="InterPro" id="IPR030895">
    <property type="entry name" value="T5SS_PEPC_rpt"/>
</dbReference>
<dbReference type="RefSeq" id="WP_281735147.1">
    <property type="nucleotide sequence ID" value="NZ_JAKETQ010000001.1"/>
</dbReference>
<feature type="domain" description="Autotransporter" evidence="3">
    <location>
        <begin position="743"/>
        <end position="1022"/>
    </location>
</feature>
<protein>
    <submittedName>
        <fullName evidence="4">Autotransporter domain-containing protein</fullName>
    </submittedName>
</protein>
<feature type="chain" id="PRO_5041455330" evidence="2">
    <location>
        <begin position="32"/>
        <end position="1022"/>
    </location>
</feature>
<dbReference type="SMART" id="SM00869">
    <property type="entry name" value="Autotransporter"/>
    <property type="match status" value="1"/>
</dbReference>
<reference evidence="4" key="1">
    <citation type="submission" date="2022-03" db="EMBL/GenBank/DDBJ databases">
        <title>The complete genome sequence of a Methyloterrigena soli.</title>
        <authorList>
            <person name="Zi Z."/>
        </authorList>
    </citation>
    <scope>NUCLEOTIDE SEQUENCE</scope>
    <source>
        <strain evidence="4">M48</strain>
    </source>
</reference>
<dbReference type="NCBIfam" id="TIGR02601">
    <property type="entry name" value="autotrns_rpt"/>
    <property type="match status" value="1"/>
</dbReference>
<dbReference type="InterPro" id="IPR005546">
    <property type="entry name" value="Autotransporte_beta"/>
</dbReference>
<name>A0AA41UA94_9HYPH</name>
<keyword evidence="1 2" id="KW-0732">Signal</keyword>
<accession>A0AA41UA94</accession>
<dbReference type="Gene3D" id="2.40.128.130">
    <property type="entry name" value="Autotransporter beta-domain"/>
    <property type="match status" value="1"/>
</dbReference>
<sequence length="1022" mass="103667">MANPISNRALRAGSLLCVVFIQFSPCSAVLAKDGFNTWTGAAGNSNWKDVDNWDLFVPFYSEHTYIHEGSVSLYNYNIGESYALFVDGSGLGPELTIQPNALMLTQDSALGDSLGNAGRAVVDGSAWLQGGWRKIGGQGTGSLIVKNGGETTDSTAWIGFDSGSVGSVVIRDAGSIWRNSEKLWVGRLGTGTLDILEGGQVSTATEIYLGGTSSGRGTVTIDGDGSTLSSRSALFVGGSNAPDIDEGGRGTLVVSNGGHVSSASVYVGYFGAQGDVTVTGAGSFLDITGPLTVGSLSAAEGTLTVSNGGKVRITGPVNFGPNTGTGTLNIGAAAGQAAKAPGTIESDGWIRMGTSSSLVFNHTGTEYEFASSLFGGTINHIAGTTILTGDNVFDRLLLNGGIVSISSDVNLIAPEIVFGGGTLRATGNVALDQYQTVVVDDASARFDVTASGDLTINGRISGTEGVIKTGDGTLTLAASAYDYRGDIDVQSGTLAVNRRLGGLITVDGRLVGDGIIHSAILNDGASFSPGMGLGTMHASGDLTFKSGSTFAVQVDAAGRHDQALVDGRVSIAAGAQLGVSAAPGNYRSTNKYTLMSAAGGIDGSFGLTSNLYFLDAQLSQTGNDLVLSLIRNDLRVSSAARNPNQVSVGTAIDGLGVGSPLLDAFAPLSEEQASQLLQQISGETHASGQQVIDETFALFAQNLTGRTGITGSGRNNSTSAVLGYVEAAPASAAIAAMADAMTAPGSSRSLWLAPVAATGRINGTDAASALDWTSAGITFGLEQVTTTNGADVLVGLAIGYLHGNSHAGLSDTASNGGQLGAYGTLHSGAFTLSGSVSAGLNSSETERRITSGGLDLVATSSAWAQTLGTSLELAYALPLDDKTTISPLALLDAGFGHRSAVTETGAGAFNLAVGEASWGRLVPGLGAEVKHEIALDAGTITATARAAWQHSLLGAPSQTMAFAGTNADFSVQGASAAADRLNLGLGLKFQTDTNFTLSADYAGSLSKNSNQHSVRLAGMGQF</sequence>
<dbReference type="NCBIfam" id="TIGR04393">
    <property type="entry name" value="rpt_T5SS_PEPC"/>
    <property type="match status" value="3"/>
</dbReference>
<dbReference type="NCBIfam" id="TIGR01414">
    <property type="entry name" value="autotrans_barl"/>
    <property type="match status" value="1"/>
</dbReference>
<gene>
    <name evidence="4" type="ORF">ML536_04910</name>
</gene>
<keyword evidence="5" id="KW-1185">Reference proteome</keyword>
<evidence type="ECO:0000259" key="3">
    <source>
        <dbReference type="PROSITE" id="PS51208"/>
    </source>
</evidence>
<dbReference type="InterPro" id="IPR036709">
    <property type="entry name" value="Autotransporte_beta_dom_sf"/>
</dbReference>
<dbReference type="SUPFAM" id="SSF51126">
    <property type="entry name" value="Pectin lyase-like"/>
    <property type="match status" value="1"/>
</dbReference>
<evidence type="ECO:0000256" key="1">
    <source>
        <dbReference type="ARBA" id="ARBA00022729"/>
    </source>
</evidence>
<dbReference type="Pfam" id="PF12951">
    <property type="entry name" value="PATR"/>
    <property type="match status" value="1"/>
</dbReference>
<dbReference type="InterPro" id="IPR013425">
    <property type="entry name" value="Autotrns_rpt"/>
</dbReference>
<dbReference type="EMBL" id="JALAZD010000001">
    <property type="protein sequence ID" value="MCI0126160.1"/>
    <property type="molecule type" value="Genomic_DNA"/>
</dbReference>
<evidence type="ECO:0000313" key="4">
    <source>
        <dbReference type="EMBL" id="MCI0126160.1"/>
    </source>
</evidence>
<organism evidence="4 5">
    <name type="scientific">Paradevosia shaoguanensis</name>
    <dbReference type="NCBI Taxonomy" id="1335043"/>
    <lineage>
        <taxon>Bacteria</taxon>
        <taxon>Pseudomonadati</taxon>
        <taxon>Pseudomonadota</taxon>
        <taxon>Alphaproteobacteria</taxon>
        <taxon>Hyphomicrobiales</taxon>
        <taxon>Devosiaceae</taxon>
        <taxon>Paradevosia</taxon>
    </lineage>
</organism>
<dbReference type="PROSITE" id="PS51208">
    <property type="entry name" value="AUTOTRANSPORTER"/>
    <property type="match status" value="1"/>
</dbReference>
<comment type="caution">
    <text evidence="4">The sequence shown here is derived from an EMBL/GenBank/DDBJ whole genome shotgun (WGS) entry which is preliminary data.</text>
</comment>
<dbReference type="Pfam" id="PF03797">
    <property type="entry name" value="Autotransporter"/>
    <property type="match status" value="1"/>
</dbReference>
<proteinExistence type="predicted"/>
<dbReference type="SUPFAM" id="SSF103515">
    <property type="entry name" value="Autotransporter"/>
    <property type="match status" value="1"/>
</dbReference>
<dbReference type="AlphaFoldDB" id="A0AA41UA94"/>
<feature type="signal peptide" evidence="2">
    <location>
        <begin position="1"/>
        <end position="31"/>
    </location>
</feature>
<dbReference type="GO" id="GO:0019867">
    <property type="term" value="C:outer membrane"/>
    <property type="evidence" value="ECO:0007669"/>
    <property type="project" value="InterPro"/>
</dbReference>
<evidence type="ECO:0000313" key="5">
    <source>
        <dbReference type="Proteomes" id="UP001156140"/>
    </source>
</evidence>
<dbReference type="InterPro" id="IPR011050">
    <property type="entry name" value="Pectin_lyase_fold/virulence"/>
</dbReference>
<dbReference type="Proteomes" id="UP001156140">
    <property type="component" value="Unassembled WGS sequence"/>
</dbReference>